<dbReference type="PANTHER" id="PTHR35294">
    <property type="entry name" value="UBIQUITIN-ASSOCIATED/TRANSLATION ELONGATION FACTOR EF1B PROTEIN"/>
    <property type="match status" value="1"/>
</dbReference>
<dbReference type="Proteomes" id="UP001318860">
    <property type="component" value="Unassembled WGS sequence"/>
</dbReference>
<accession>A0ABR0X175</accession>
<feature type="compositionally biased region" description="Polar residues" evidence="1">
    <location>
        <begin position="222"/>
        <end position="242"/>
    </location>
</feature>
<sequence length="590" mass="63074">MSPASRSKSKDKKAGKEPAKSSSKPSVHVNTSGGLPASGYNPVMGTFHTFDTAPVPSASPLHGNGRFRNIDDSDDHNGSSLGTGVEYDSVSNNGSWSGESEDHKEKSSQPQSRQESVPGADNDKREKYARRMRGNISDKRRDELKNCMSDISEELARITDMEIRYKASKQEVERVVVSSEGDLDKAEETLKTQKQEPPAVPPKPEETGDPPTVANGNLPMAMSQNAMRVQAKASSSDTIQQNRNERDFNYTKAPPTVGPSVDPGTKNMQALKKIPPKSEWAKPQQIIVPADKRWPNSGSNNPSVSCSLASPLQVSSPPAKLEARYLAVGNELKNLQLGSVREPVIVMQRPQSINAKQAPSSSISSSPPGTAMGWYPNNSVDTAKPKGMVPSVAVSKSLSPNGASSNNPLYNQLHYQSQHHQQFLANSSSMDTQGTITRGNGSWNRGGASPTLSAASSLGLFSGLGANGSLGSSSPVDWNTGSSMLQFDYTNIDWSLDLGTLPSRPNGLWAGANYSLQNNARTYDSFGYGMGVKSGMRPVLSNGNGALIPGLQEGVASSEATGGGSREWTSPFEEKDLFSLPRQFVSSPSL</sequence>
<feature type="compositionally biased region" description="Polar residues" evidence="1">
    <location>
        <begin position="20"/>
        <end position="33"/>
    </location>
</feature>
<feature type="compositionally biased region" description="Basic and acidic residues" evidence="1">
    <location>
        <begin position="68"/>
        <end position="77"/>
    </location>
</feature>
<feature type="region of interest" description="Disordered" evidence="1">
    <location>
        <begin position="352"/>
        <end position="379"/>
    </location>
</feature>
<feature type="region of interest" description="Disordered" evidence="1">
    <location>
        <begin position="177"/>
        <end position="268"/>
    </location>
</feature>
<dbReference type="EMBL" id="JABTTQ020000006">
    <property type="protein sequence ID" value="KAK6153189.1"/>
    <property type="molecule type" value="Genomic_DNA"/>
</dbReference>
<gene>
    <name evidence="2" type="ORF">DH2020_012828</name>
</gene>
<evidence type="ECO:0000256" key="1">
    <source>
        <dbReference type="SAM" id="MobiDB-lite"/>
    </source>
</evidence>
<organism evidence="2 3">
    <name type="scientific">Rehmannia glutinosa</name>
    <name type="common">Chinese foxglove</name>
    <dbReference type="NCBI Taxonomy" id="99300"/>
    <lineage>
        <taxon>Eukaryota</taxon>
        <taxon>Viridiplantae</taxon>
        <taxon>Streptophyta</taxon>
        <taxon>Embryophyta</taxon>
        <taxon>Tracheophyta</taxon>
        <taxon>Spermatophyta</taxon>
        <taxon>Magnoliopsida</taxon>
        <taxon>eudicotyledons</taxon>
        <taxon>Gunneridae</taxon>
        <taxon>Pentapetalae</taxon>
        <taxon>asterids</taxon>
        <taxon>lamiids</taxon>
        <taxon>Lamiales</taxon>
        <taxon>Orobanchaceae</taxon>
        <taxon>Rehmannieae</taxon>
        <taxon>Rehmannia</taxon>
    </lineage>
</organism>
<feature type="compositionally biased region" description="Polar residues" evidence="1">
    <location>
        <begin position="89"/>
        <end position="98"/>
    </location>
</feature>
<protein>
    <submittedName>
        <fullName evidence="2">Uncharacterized protein</fullName>
    </submittedName>
</protein>
<keyword evidence="3" id="KW-1185">Reference proteome</keyword>
<feature type="region of interest" description="Disordered" evidence="1">
    <location>
        <begin position="1"/>
        <end position="143"/>
    </location>
</feature>
<feature type="region of interest" description="Disordered" evidence="1">
    <location>
        <begin position="428"/>
        <end position="448"/>
    </location>
</feature>
<evidence type="ECO:0000313" key="2">
    <source>
        <dbReference type="EMBL" id="KAK6153189.1"/>
    </source>
</evidence>
<feature type="compositionally biased region" description="Basic and acidic residues" evidence="1">
    <location>
        <begin position="182"/>
        <end position="194"/>
    </location>
</feature>
<reference evidence="2 3" key="1">
    <citation type="journal article" date="2021" name="Comput. Struct. Biotechnol. J.">
        <title>De novo genome assembly of the potent medicinal plant Rehmannia glutinosa using nanopore technology.</title>
        <authorList>
            <person name="Ma L."/>
            <person name="Dong C."/>
            <person name="Song C."/>
            <person name="Wang X."/>
            <person name="Zheng X."/>
            <person name="Niu Y."/>
            <person name="Chen S."/>
            <person name="Feng W."/>
        </authorList>
    </citation>
    <scope>NUCLEOTIDE SEQUENCE [LARGE SCALE GENOMIC DNA]</scope>
    <source>
        <strain evidence="2">DH-2019</strain>
    </source>
</reference>
<name>A0ABR0X175_REHGL</name>
<feature type="compositionally biased region" description="Low complexity" evidence="1">
    <location>
        <begin position="359"/>
        <end position="368"/>
    </location>
</feature>
<dbReference type="PANTHER" id="PTHR35294:SF1">
    <property type="entry name" value="OS05G0409000 PROTEIN"/>
    <property type="match status" value="1"/>
</dbReference>
<feature type="region of interest" description="Disordered" evidence="1">
    <location>
        <begin position="554"/>
        <end position="574"/>
    </location>
</feature>
<evidence type="ECO:0000313" key="3">
    <source>
        <dbReference type="Proteomes" id="UP001318860"/>
    </source>
</evidence>
<feature type="compositionally biased region" description="Polar residues" evidence="1">
    <location>
        <begin position="428"/>
        <end position="443"/>
    </location>
</feature>
<proteinExistence type="predicted"/>
<comment type="caution">
    <text evidence="2">The sequence shown here is derived from an EMBL/GenBank/DDBJ whole genome shotgun (WGS) entry which is preliminary data.</text>
</comment>